<proteinExistence type="predicted"/>
<sequence>MKPATPLTYFQHHKALLLDLFHHCQMQFPFADDRASDIDIEFIDRLQMLAAAETANDDFQQQGQYLLTQVVTHYPHITPRVNRDLFWFFGGECLHYMGDDELALYQQLDEMLSDDAKLDYQKAKSRVFKLH</sequence>
<evidence type="ECO:0008006" key="3">
    <source>
        <dbReference type="Google" id="ProtNLM"/>
    </source>
</evidence>
<accession>A0YAY0</accession>
<dbReference type="AlphaFoldDB" id="A0YAY0"/>
<keyword evidence="2" id="KW-1185">Reference proteome</keyword>
<dbReference type="eggNOG" id="ENOG5032XDG">
    <property type="taxonomic scope" value="Bacteria"/>
</dbReference>
<gene>
    <name evidence="1" type="ORF">GP2143_04650</name>
</gene>
<evidence type="ECO:0000313" key="2">
    <source>
        <dbReference type="Proteomes" id="UP000004931"/>
    </source>
</evidence>
<dbReference type="Proteomes" id="UP000004931">
    <property type="component" value="Unassembled WGS sequence"/>
</dbReference>
<dbReference type="OrthoDB" id="6088965at2"/>
<dbReference type="EMBL" id="AAVT01000002">
    <property type="protein sequence ID" value="EAW31710.1"/>
    <property type="molecule type" value="Genomic_DNA"/>
</dbReference>
<name>A0YAY0_9GAMM</name>
<dbReference type="InterPro" id="IPR048156">
    <property type="entry name" value="PA2817-like"/>
</dbReference>
<evidence type="ECO:0000313" key="1">
    <source>
        <dbReference type="EMBL" id="EAW31710.1"/>
    </source>
</evidence>
<dbReference type="NCBIfam" id="NF041512">
    <property type="entry name" value="PA2817_fam"/>
    <property type="match status" value="1"/>
</dbReference>
<organism evidence="1 2">
    <name type="scientific">marine gamma proteobacterium HTCC2143</name>
    <dbReference type="NCBI Taxonomy" id="247633"/>
    <lineage>
        <taxon>Bacteria</taxon>
        <taxon>Pseudomonadati</taxon>
        <taxon>Pseudomonadota</taxon>
        <taxon>Gammaproteobacteria</taxon>
        <taxon>Cellvibrionales</taxon>
        <taxon>Spongiibacteraceae</taxon>
        <taxon>BD1-7 clade</taxon>
    </lineage>
</organism>
<protein>
    <recommendedName>
        <fullName evidence="3">Dehydrogenase</fullName>
    </recommendedName>
</protein>
<dbReference type="STRING" id="247633.GP2143_04650"/>
<comment type="caution">
    <text evidence="1">The sequence shown here is derived from an EMBL/GenBank/DDBJ whole genome shotgun (WGS) entry which is preliminary data.</text>
</comment>
<reference evidence="1 2" key="1">
    <citation type="journal article" date="2010" name="J. Bacteriol.">
        <title>Genome sequence of the oligotrophic marine Gammaproteobacterium HTCC2143, isolated from the Oregon Coast.</title>
        <authorList>
            <person name="Oh H.M."/>
            <person name="Kang I."/>
            <person name="Ferriera S."/>
            <person name="Giovannoni S.J."/>
            <person name="Cho J.C."/>
        </authorList>
    </citation>
    <scope>NUCLEOTIDE SEQUENCE [LARGE SCALE GENOMIC DNA]</scope>
    <source>
        <strain evidence="1 2">HTCC2143</strain>
    </source>
</reference>